<reference evidence="2" key="1">
    <citation type="submission" date="2015-07" db="EMBL/GenBank/DDBJ databases">
        <title>Draft Genome Sequence of Oceanobacillus picturae Heshi-B3 that Was Isolated from Fermented Rice Bran with Aging Salted Mackerel, Which Was Named Heshiko as Traditional Fermented Seafood in Japan.</title>
        <authorList>
            <person name="Akuzawa S."/>
            <person name="Nakagawa J."/>
            <person name="Kanekatsu T."/>
            <person name="Kanesaki Y."/>
            <person name="Suzuki T."/>
        </authorList>
    </citation>
    <scope>NUCLEOTIDE SEQUENCE [LARGE SCALE GENOMIC DNA]</scope>
    <source>
        <strain evidence="2">Heshi-B3</strain>
    </source>
</reference>
<dbReference type="EMBL" id="BBXV01000024">
    <property type="protein sequence ID" value="GAQ18144.1"/>
    <property type="molecule type" value="Genomic_DNA"/>
</dbReference>
<dbReference type="InterPro" id="IPR052411">
    <property type="entry name" value="c-mor_Regulatory_Protein"/>
</dbReference>
<dbReference type="PANTHER" id="PTHR37812:SF1">
    <property type="entry name" value="MU-LIKE PROPHAGE FLUMU PROTEIN C"/>
    <property type="match status" value="1"/>
</dbReference>
<dbReference type="Proteomes" id="UP000052946">
    <property type="component" value="Unassembled WGS sequence"/>
</dbReference>
<name>A0A0U9H825_9BACI</name>
<dbReference type="PANTHER" id="PTHR37812">
    <property type="entry name" value="MU-LIKE PROPHAGE FLUMU PROTEIN C"/>
    <property type="match status" value="1"/>
</dbReference>
<reference evidence="1 2" key="2">
    <citation type="journal article" date="2016" name="Genome Announc.">
        <title>Draft Genome Sequence of Oceanobacillus picturae Heshi-B3, Isolated from Fermented Rice Bran in a Traditional Japanese Seafood Dish.</title>
        <authorList>
            <person name="Akuzawa S."/>
            <person name="Nagaoka J."/>
            <person name="Kanekatsu M."/>
            <person name="Kanesaki Y."/>
            <person name="Suzuki T."/>
        </authorList>
    </citation>
    <scope>NUCLEOTIDE SEQUENCE [LARGE SCALE GENOMIC DNA]</scope>
    <source>
        <strain evidence="1 2">Heshi-B3</strain>
    </source>
</reference>
<dbReference type="InterPro" id="IPR009057">
    <property type="entry name" value="Homeodomain-like_sf"/>
</dbReference>
<accession>A0A0U9H825</accession>
<gene>
    <name evidence="1" type="ORF">OPHB3_2083</name>
</gene>
<dbReference type="OrthoDB" id="9800398at2"/>
<evidence type="ECO:0000313" key="2">
    <source>
        <dbReference type="Proteomes" id="UP000052946"/>
    </source>
</evidence>
<organism evidence="1 2">
    <name type="scientific">Oceanobacillus picturae</name>
    <dbReference type="NCBI Taxonomy" id="171693"/>
    <lineage>
        <taxon>Bacteria</taxon>
        <taxon>Bacillati</taxon>
        <taxon>Bacillota</taxon>
        <taxon>Bacilli</taxon>
        <taxon>Bacillales</taxon>
        <taxon>Bacillaceae</taxon>
        <taxon>Oceanobacillus</taxon>
    </lineage>
</organism>
<dbReference type="AlphaFoldDB" id="A0A0U9H825"/>
<dbReference type="SUPFAM" id="SSF46689">
    <property type="entry name" value="Homeodomain-like"/>
    <property type="match status" value="1"/>
</dbReference>
<dbReference type="RefSeq" id="WP_058950254.1">
    <property type="nucleotide sequence ID" value="NZ_BBXV01000024.1"/>
</dbReference>
<dbReference type="NCBIfam" id="NF040785">
    <property type="entry name" value="CD3324_fam"/>
    <property type="match status" value="1"/>
</dbReference>
<proteinExistence type="predicted"/>
<comment type="caution">
    <text evidence="1">The sequence shown here is derived from an EMBL/GenBank/DDBJ whole genome shotgun (WGS) entry which is preliminary data.</text>
</comment>
<protein>
    <submittedName>
        <fullName evidence="1">Helix-turn-helix protein</fullName>
    </submittedName>
</protein>
<dbReference type="InterPro" id="IPR049739">
    <property type="entry name" value="YraL-like"/>
</dbReference>
<sequence>MSYVKANSILPEELIKEIQQYIQGETIYIPKEKSSYQKWGSSSGARKAIAERNVSIKNAYKDGFSIDDLVEEYYLSVDTIKKIIYSS</sequence>
<evidence type="ECO:0000313" key="1">
    <source>
        <dbReference type="EMBL" id="GAQ18144.1"/>
    </source>
</evidence>